<keyword evidence="2" id="KW-0449">Lipoprotein</keyword>
<dbReference type="NCBIfam" id="TIGR01845">
    <property type="entry name" value="outer_NodT"/>
    <property type="match status" value="1"/>
</dbReference>
<keyword evidence="4" id="KW-1185">Reference proteome</keyword>
<comment type="similarity">
    <text evidence="1 2">Belongs to the outer membrane factor (OMF) (TC 1.B.17) family.</text>
</comment>
<protein>
    <submittedName>
        <fullName evidence="3">Efflux transporter outer membrane subunit</fullName>
    </submittedName>
</protein>
<dbReference type="SUPFAM" id="SSF56954">
    <property type="entry name" value="Outer membrane efflux proteins (OEP)"/>
    <property type="match status" value="1"/>
</dbReference>
<evidence type="ECO:0000256" key="1">
    <source>
        <dbReference type="ARBA" id="ARBA00007613"/>
    </source>
</evidence>
<dbReference type="PANTHER" id="PTHR30203">
    <property type="entry name" value="OUTER MEMBRANE CATION EFFLUX PROTEIN"/>
    <property type="match status" value="1"/>
</dbReference>
<organism evidence="3 4">
    <name type="scientific">Ruficoccus amylovorans</name>
    <dbReference type="NCBI Taxonomy" id="1804625"/>
    <lineage>
        <taxon>Bacteria</taxon>
        <taxon>Pseudomonadati</taxon>
        <taxon>Verrucomicrobiota</taxon>
        <taxon>Opitutia</taxon>
        <taxon>Puniceicoccales</taxon>
        <taxon>Cerasicoccaceae</taxon>
        <taxon>Ruficoccus</taxon>
    </lineage>
</organism>
<evidence type="ECO:0000313" key="3">
    <source>
        <dbReference type="EMBL" id="MBC2596239.1"/>
    </source>
</evidence>
<name>A0A842HIQ3_9BACT</name>
<dbReference type="GO" id="GO:0005886">
    <property type="term" value="C:plasma membrane"/>
    <property type="evidence" value="ECO:0007669"/>
    <property type="project" value="UniProtKB-SubCell"/>
</dbReference>
<comment type="caution">
    <text evidence="3">The sequence shown here is derived from an EMBL/GenBank/DDBJ whole genome shotgun (WGS) entry which is preliminary data.</text>
</comment>
<feature type="chain" id="PRO_5033107037" evidence="2">
    <location>
        <begin position="23"/>
        <end position="484"/>
    </location>
</feature>
<dbReference type="InterPro" id="IPR010131">
    <property type="entry name" value="MdtP/NodT-like"/>
</dbReference>
<dbReference type="GO" id="GO:0015562">
    <property type="term" value="F:efflux transmembrane transporter activity"/>
    <property type="evidence" value="ECO:0007669"/>
    <property type="project" value="InterPro"/>
</dbReference>
<dbReference type="RefSeq" id="WP_185677152.1">
    <property type="nucleotide sequence ID" value="NZ_JACHVB010000063.1"/>
</dbReference>
<dbReference type="EMBL" id="JACHVB010000063">
    <property type="protein sequence ID" value="MBC2596239.1"/>
    <property type="molecule type" value="Genomic_DNA"/>
</dbReference>
<keyword evidence="2" id="KW-0472">Membrane</keyword>
<dbReference type="InterPro" id="IPR003423">
    <property type="entry name" value="OMP_efflux"/>
</dbReference>
<comment type="subcellular location">
    <subcellularLocation>
        <location evidence="2">Cell membrane</location>
        <topology evidence="2">Lipid-anchor</topology>
    </subcellularLocation>
</comment>
<reference evidence="3 4" key="1">
    <citation type="submission" date="2020-07" db="EMBL/GenBank/DDBJ databases">
        <authorList>
            <person name="Feng X."/>
        </authorList>
    </citation>
    <scope>NUCLEOTIDE SEQUENCE [LARGE SCALE GENOMIC DNA]</scope>
    <source>
        <strain evidence="3 4">JCM31066</strain>
    </source>
</reference>
<keyword evidence="2" id="KW-1134">Transmembrane beta strand</keyword>
<keyword evidence="2" id="KW-0564">Palmitate</keyword>
<dbReference type="Proteomes" id="UP000546464">
    <property type="component" value="Unassembled WGS sequence"/>
</dbReference>
<dbReference type="Gene3D" id="2.20.200.10">
    <property type="entry name" value="Outer membrane efflux proteins (OEP)"/>
    <property type="match status" value="1"/>
</dbReference>
<keyword evidence="2" id="KW-0732">Signal</keyword>
<keyword evidence="2" id="KW-0812">Transmembrane</keyword>
<feature type="signal peptide" evidence="2">
    <location>
        <begin position="1"/>
        <end position="22"/>
    </location>
</feature>
<proteinExistence type="inferred from homology"/>
<gene>
    <name evidence="3" type="ORF">H5P28_18375</name>
</gene>
<sequence length="484" mass="52306">MNKHVYFLTAATAALLTGCSMAPDYERPPAPIPADFPEGGAYQADDAVSSAPAAGHLPWAEFYTDSKLREVITLSLENNRDLRVATLNIERMRALYNIERSALLPTVNAGASADRARTPADLSYSNTSVTASQYSADFGFASWELDLFGRIRSMSDAALQEYFATEQASRSVQTMLVSQVATAYLTLAADQARLELAKTTLKTREDALDLVTRRYDRGLSPLLDVHRAQAQVDAAQVSLVTFVQLIAVDKNALNLLAGTTVPADLLPGDLDSIEPPAPISAGVSSLVLLNRPDIIEAEHKLMAANANIGAARAAFFPRISLTAAAGTASSDLSGLFKSGQGMWAYGAQITMPIFDPRTWAAVRVSEADKKIAIAQYEQVIQSSFREVADALAVRGTILQQLEAQREFVQSESEVNRLSNVRYVRGLDSYLSVLDSERELYAAQLELVSLELVRLSNQVKLYAVLGGGWQPLDEPGGGESDAVVN</sequence>
<evidence type="ECO:0000313" key="4">
    <source>
        <dbReference type="Proteomes" id="UP000546464"/>
    </source>
</evidence>
<dbReference type="PANTHER" id="PTHR30203:SF32">
    <property type="entry name" value="CATION EFFLUX SYSTEM PROTEIN CUSC"/>
    <property type="match status" value="1"/>
</dbReference>
<evidence type="ECO:0000256" key="2">
    <source>
        <dbReference type="RuleBase" id="RU362097"/>
    </source>
</evidence>
<dbReference type="AlphaFoldDB" id="A0A842HIQ3"/>
<dbReference type="Pfam" id="PF02321">
    <property type="entry name" value="OEP"/>
    <property type="match status" value="2"/>
</dbReference>
<dbReference type="PROSITE" id="PS51257">
    <property type="entry name" value="PROKAR_LIPOPROTEIN"/>
    <property type="match status" value="1"/>
</dbReference>
<dbReference type="Gene3D" id="1.20.1600.10">
    <property type="entry name" value="Outer membrane efflux proteins (OEP)"/>
    <property type="match status" value="1"/>
</dbReference>
<accession>A0A842HIQ3</accession>